<evidence type="ECO:0000256" key="1">
    <source>
        <dbReference type="SAM" id="MobiDB-lite"/>
    </source>
</evidence>
<evidence type="ECO:0000313" key="3">
    <source>
        <dbReference type="Proteomes" id="UP000694240"/>
    </source>
</evidence>
<dbReference type="EMBL" id="JAEFBK010000008">
    <property type="protein sequence ID" value="KAG7579767.1"/>
    <property type="molecule type" value="Genomic_DNA"/>
</dbReference>
<accession>A0A8T2B454</accession>
<reference evidence="2 3" key="1">
    <citation type="submission" date="2020-12" db="EMBL/GenBank/DDBJ databases">
        <title>Concerted genomic and epigenomic changes stabilize Arabidopsis allopolyploids.</title>
        <authorList>
            <person name="Chen Z."/>
        </authorList>
    </citation>
    <scope>NUCLEOTIDE SEQUENCE [LARGE SCALE GENOMIC DNA]</scope>
    <source>
        <strain evidence="2">Allo738</strain>
        <tissue evidence="2">Leaf</tissue>
    </source>
</reference>
<sequence length="127" mass="14141">MASYDDDKMWSKLYALADVAAMLYDDETSAMYPKLFEFEDLMTMEFDEEVEEREKMGTTSSVVTQNLSEASTSLSLLDIGADPVTQNPQNPPSSLTILVDEILADSEMMQTEDDSPIPSFKSSSITE</sequence>
<proteinExistence type="predicted"/>
<comment type="caution">
    <text evidence="2">The sequence shown here is derived from an EMBL/GenBank/DDBJ whole genome shotgun (WGS) entry which is preliminary data.</text>
</comment>
<protein>
    <submittedName>
        <fullName evidence="2">Uncharacterized protein</fullName>
    </submittedName>
</protein>
<evidence type="ECO:0000313" key="2">
    <source>
        <dbReference type="EMBL" id="KAG7579767.1"/>
    </source>
</evidence>
<gene>
    <name evidence="2" type="ORF">ISN45_Aa03g038860</name>
</gene>
<organism evidence="2 3">
    <name type="scientific">Arabidopsis thaliana x Arabidopsis arenosa</name>
    <dbReference type="NCBI Taxonomy" id="1240361"/>
    <lineage>
        <taxon>Eukaryota</taxon>
        <taxon>Viridiplantae</taxon>
        <taxon>Streptophyta</taxon>
        <taxon>Embryophyta</taxon>
        <taxon>Tracheophyta</taxon>
        <taxon>Spermatophyta</taxon>
        <taxon>Magnoliopsida</taxon>
        <taxon>eudicotyledons</taxon>
        <taxon>Gunneridae</taxon>
        <taxon>Pentapetalae</taxon>
        <taxon>rosids</taxon>
        <taxon>malvids</taxon>
        <taxon>Brassicales</taxon>
        <taxon>Brassicaceae</taxon>
        <taxon>Camelineae</taxon>
        <taxon>Arabidopsis</taxon>
    </lineage>
</organism>
<keyword evidence="3" id="KW-1185">Reference proteome</keyword>
<dbReference type="Proteomes" id="UP000694240">
    <property type="component" value="Chromosome 8"/>
</dbReference>
<name>A0A8T2B454_9BRAS</name>
<dbReference type="AlphaFoldDB" id="A0A8T2B454"/>
<feature type="region of interest" description="Disordered" evidence="1">
    <location>
        <begin position="105"/>
        <end position="127"/>
    </location>
</feature>